<dbReference type="InterPro" id="IPR041698">
    <property type="entry name" value="Methyltransf_25"/>
</dbReference>
<sequence length="180" mass="19864">MGKSGLLLELYSNLGTTGAVTFSSKTLVKKMLTHVDFKGAKLIIELGGGDGSITKGIVSKLAPDAELLVFEISKSFCESMEKEFPQKNVRIINDSAENIGRYIEGRKADYVLSSLPFSFFSPELKDQILSQAKISLSQSGQFIQICYSYLLKNLFKKHFSSVNTSFTLKNIPPAFVMVCN</sequence>
<keyword evidence="3" id="KW-1185">Reference proteome</keyword>
<dbReference type="Gene3D" id="3.40.50.150">
    <property type="entry name" value="Vaccinia Virus protein VP39"/>
    <property type="match status" value="1"/>
</dbReference>
<protein>
    <submittedName>
        <fullName evidence="2">Phospholipid N-methyltransferase</fullName>
    </submittedName>
</protein>
<reference evidence="2 3" key="1">
    <citation type="submission" date="2017-05" db="EMBL/GenBank/DDBJ databases">
        <authorList>
            <person name="Varghese N."/>
            <person name="Submissions S."/>
        </authorList>
    </citation>
    <scope>NUCLEOTIDE SEQUENCE [LARGE SCALE GENOMIC DNA]</scope>
    <source>
        <strain evidence="2 3">DSM 15360</strain>
    </source>
</reference>
<dbReference type="Pfam" id="PF13649">
    <property type="entry name" value="Methyltransf_25"/>
    <property type="match status" value="1"/>
</dbReference>
<accession>A0ABY1P3D4</accession>
<dbReference type="EMBL" id="FXUA01000004">
    <property type="protein sequence ID" value="SMP25554.1"/>
    <property type="molecule type" value="Genomic_DNA"/>
</dbReference>
<organism evidence="2 3">
    <name type="scientific">Algoriphagus winogradskyi</name>
    <dbReference type="NCBI Taxonomy" id="237017"/>
    <lineage>
        <taxon>Bacteria</taxon>
        <taxon>Pseudomonadati</taxon>
        <taxon>Bacteroidota</taxon>
        <taxon>Cytophagia</taxon>
        <taxon>Cytophagales</taxon>
        <taxon>Cyclobacteriaceae</taxon>
        <taxon>Algoriphagus</taxon>
    </lineage>
</organism>
<evidence type="ECO:0000313" key="2">
    <source>
        <dbReference type="EMBL" id="SMP25554.1"/>
    </source>
</evidence>
<dbReference type="InterPro" id="IPR029063">
    <property type="entry name" value="SAM-dependent_MTases_sf"/>
</dbReference>
<proteinExistence type="predicted"/>
<evidence type="ECO:0000259" key="1">
    <source>
        <dbReference type="Pfam" id="PF13649"/>
    </source>
</evidence>
<dbReference type="Proteomes" id="UP001157915">
    <property type="component" value="Unassembled WGS sequence"/>
</dbReference>
<name>A0ABY1P3D4_9BACT</name>
<dbReference type="SUPFAM" id="SSF53335">
    <property type="entry name" value="S-adenosyl-L-methionine-dependent methyltransferases"/>
    <property type="match status" value="1"/>
</dbReference>
<comment type="caution">
    <text evidence="2">The sequence shown here is derived from an EMBL/GenBank/DDBJ whole genome shotgun (WGS) entry which is preliminary data.</text>
</comment>
<feature type="domain" description="Methyltransferase" evidence="1">
    <location>
        <begin position="43"/>
        <end position="140"/>
    </location>
</feature>
<dbReference type="RefSeq" id="WP_283413296.1">
    <property type="nucleotide sequence ID" value="NZ_FXUA01000004.1"/>
</dbReference>
<gene>
    <name evidence="2" type="ORF">SAMN06265367_104184</name>
</gene>
<evidence type="ECO:0000313" key="3">
    <source>
        <dbReference type="Proteomes" id="UP001157915"/>
    </source>
</evidence>